<dbReference type="EMBL" id="HBIW01006325">
    <property type="protein sequence ID" value="CAE0689819.1"/>
    <property type="molecule type" value="Transcribed_RNA"/>
</dbReference>
<feature type="domain" description="Ion transport" evidence="9">
    <location>
        <begin position="181"/>
        <end position="474"/>
    </location>
</feature>
<dbReference type="CDD" id="cd00038">
    <property type="entry name" value="CAP_ED"/>
    <property type="match status" value="1"/>
</dbReference>
<dbReference type="PANTHER" id="PTHR10217:SF435">
    <property type="entry name" value="POTASSIUM VOLTAGE-GATED CHANNEL PROTEIN EAG"/>
    <property type="match status" value="1"/>
</dbReference>
<evidence type="ECO:0000313" key="11">
    <source>
        <dbReference type="EMBL" id="CAH0364679.1"/>
    </source>
</evidence>
<feature type="transmembrane region" description="Helical" evidence="8">
    <location>
        <begin position="331"/>
        <end position="352"/>
    </location>
</feature>
<keyword evidence="2" id="KW-0813">Transport</keyword>
<dbReference type="GO" id="GO:0005249">
    <property type="term" value="F:voltage-gated potassium channel activity"/>
    <property type="evidence" value="ECO:0007669"/>
    <property type="project" value="TreeGrafter"/>
</dbReference>
<protein>
    <recommendedName>
        <fullName evidence="9">Ion transport domain-containing protein</fullName>
    </recommendedName>
</protein>
<feature type="compositionally biased region" description="Basic residues" evidence="7">
    <location>
        <begin position="143"/>
        <end position="155"/>
    </location>
</feature>
<evidence type="ECO:0000256" key="4">
    <source>
        <dbReference type="ARBA" id="ARBA00022989"/>
    </source>
</evidence>
<dbReference type="Gene3D" id="2.60.120.10">
    <property type="entry name" value="Jelly Rolls"/>
    <property type="match status" value="1"/>
</dbReference>
<keyword evidence="12" id="KW-1185">Reference proteome</keyword>
<dbReference type="SUPFAM" id="SSF51206">
    <property type="entry name" value="cAMP-binding domain-like"/>
    <property type="match status" value="1"/>
</dbReference>
<feature type="transmembrane region" description="Helical" evidence="8">
    <location>
        <begin position="185"/>
        <end position="205"/>
    </location>
</feature>
<dbReference type="InterPro" id="IPR014710">
    <property type="entry name" value="RmlC-like_jellyroll"/>
</dbReference>
<dbReference type="Proteomes" id="UP000789595">
    <property type="component" value="Unassembled WGS sequence"/>
</dbReference>
<dbReference type="GO" id="GO:0005886">
    <property type="term" value="C:plasma membrane"/>
    <property type="evidence" value="ECO:0007669"/>
    <property type="project" value="TreeGrafter"/>
</dbReference>
<accession>A0A7S3ZPI3</accession>
<keyword evidence="6 8" id="KW-0472">Membrane</keyword>
<dbReference type="InterPro" id="IPR005821">
    <property type="entry name" value="Ion_trans_dom"/>
</dbReference>
<dbReference type="EMBL" id="CAKKNE010000001">
    <property type="protein sequence ID" value="CAH0364679.1"/>
    <property type="molecule type" value="Genomic_DNA"/>
</dbReference>
<feature type="region of interest" description="Disordered" evidence="7">
    <location>
        <begin position="620"/>
        <end position="642"/>
    </location>
</feature>
<keyword evidence="5" id="KW-0406">Ion transport</keyword>
<organism evidence="10">
    <name type="scientific">Pelagomonas calceolata</name>
    <dbReference type="NCBI Taxonomy" id="35677"/>
    <lineage>
        <taxon>Eukaryota</taxon>
        <taxon>Sar</taxon>
        <taxon>Stramenopiles</taxon>
        <taxon>Ochrophyta</taxon>
        <taxon>Pelagophyceae</taxon>
        <taxon>Pelagomonadales</taxon>
        <taxon>Pelagomonadaceae</taxon>
        <taxon>Pelagomonas</taxon>
    </lineage>
</organism>
<proteinExistence type="predicted"/>
<evidence type="ECO:0000256" key="7">
    <source>
        <dbReference type="SAM" id="MobiDB-lite"/>
    </source>
</evidence>
<evidence type="ECO:0000256" key="2">
    <source>
        <dbReference type="ARBA" id="ARBA00022448"/>
    </source>
</evidence>
<comment type="subcellular location">
    <subcellularLocation>
        <location evidence="1">Membrane</location>
        <topology evidence="1">Multi-pass membrane protein</topology>
    </subcellularLocation>
</comment>
<dbReference type="OrthoDB" id="117861at2759"/>
<evidence type="ECO:0000256" key="3">
    <source>
        <dbReference type="ARBA" id="ARBA00022692"/>
    </source>
</evidence>
<feature type="compositionally biased region" description="Basic and acidic residues" evidence="7">
    <location>
        <begin position="50"/>
        <end position="66"/>
    </location>
</feature>
<feature type="region of interest" description="Disordered" evidence="7">
    <location>
        <begin position="134"/>
        <end position="163"/>
    </location>
</feature>
<sequence length="932" mass="104980">MSSTRSATPDFGDSGDDDAPASLGRPPQPAPPRQPALEGRPPQPPAVSDHALEDDGIGRASMERRPAPAPAPSPRHHGLTHALSSAGHELVHGAESAVHFVDHAAHDAAHALEEGARRTMSLVRQVSRKIMSESLEDEASATKFHRKPPPRRRARALKEDQVPFPPREKNAGRVWNPMARPSWDILILGLIFVVMILAPFEITFLPEATGFTGGRRPRLERPQTGLFVVNLFVDFCFLMDILLALNTAYFDEDTGEWVVEHKKIFLYYLRTWMVPDVVSVIPFAYFPTGELKIFKLAKLFRLLKLLRILKQPRIMSRLSKHCTIRAELMTVLKYVVIVLFQIHFGACLLRYIDGVLLMDNCVDKDGDKLLKGMHKDATQKQVLRNVAMRYPGFRSDKPHSRGGGEDVFYCPPTVLGFYWKQGVAAQYSMAFAWTLGCMQGELWGECVAELWLNVAMTMSGCIVLSFLVGDLCNAVTNMDPVRNDFVLAFDSLNNYIEEVRPPPALRYKLREFMSMSEVVFREDYHRTLLERLSPGLLSVVAQHNLANIVVQLPFYVDTLKRAYQLKTGMRFIVNTPADPTAPRKDGESITKRWATLVYVHRKGLLLDVIYDDKLEGIDDEDDLEGGAPPQSEAVSPLGASKRGTRLTVPISWVQPESYGSRATQDRCSRALYEENRFVVALTCRLTTKLFMKRDTLIRNNLSVVSDMYVVQSGKAAVFGRHSVSLLTLGFREVNDVIGDDICTLVCGDKETRRRHYTARALSALQVYVLTADAFREVHETGMFDEFDVGMRRYGCYLRIQRAFIVHARARLRGATHHLHWGRAYTFSDQHGSSENLNVQDEDDVEDEAVISALRDVHEDIGRLLQAPASAQKHFADQNPELVALAPNFADLKRRVVNALGHHHRQAAHAQRNVISNLQREEQTRSRGFQAAF</sequence>
<evidence type="ECO:0000256" key="1">
    <source>
        <dbReference type="ARBA" id="ARBA00004141"/>
    </source>
</evidence>
<evidence type="ECO:0000313" key="10">
    <source>
        <dbReference type="EMBL" id="CAE0689819.1"/>
    </source>
</evidence>
<feature type="region of interest" description="Disordered" evidence="7">
    <location>
        <begin position="1"/>
        <end position="80"/>
    </location>
</feature>
<dbReference type="Pfam" id="PF00520">
    <property type="entry name" value="Ion_trans"/>
    <property type="match status" value="1"/>
</dbReference>
<keyword evidence="4 8" id="KW-1133">Transmembrane helix</keyword>
<evidence type="ECO:0000256" key="6">
    <source>
        <dbReference type="ARBA" id="ARBA00023136"/>
    </source>
</evidence>
<keyword evidence="3 8" id="KW-0812">Transmembrane</keyword>
<reference evidence="11" key="2">
    <citation type="submission" date="2021-11" db="EMBL/GenBank/DDBJ databases">
        <authorList>
            <consortium name="Genoscope - CEA"/>
            <person name="William W."/>
        </authorList>
    </citation>
    <scope>NUCLEOTIDE SEQUENCE</scope>
</reference>
<evidence type="ECO:0000313" key="12">
    <source>
        <dbReference type="Proteomes" id="UP000789595"/>
    </source>
</evidence>
<evidence type="ECO:0000256" key="8">
    <source>
        <dbReference type="SAM" id="Phobius"/>
    </source>
</evidence>
<reference evidence="10" key="1">
    <citation type="submission" date="2021-01" db="EMBL/GenBank/DDBJ databases">
        <authorList>
            <person name="Corre E."/>
            <person name="Pelletier E."/>
            <person name="Niang G."/>
            <person name="Scheremetjew M."/>
            <person name="Finn R."/>
            <person name="Kale V."/>
            <person name="Holt S."/>
            <person name="Cochrane G."/>
            <person name="Meng A."/>
            <person name="Brown T."/>
            <person name="Cohen L."/>
        </authorList>
    </citation>
    <scope>NUCLEOTIDE SEQUENCE</scope>
    <source>
        <strain evidence="10">CCMP1756</strain>
    </source>
</reference>
<gene>
    <name evidence="10" type="ORF">PCAL00307_LOCUS5254</name>
    <name evidence="11" type="ORF">PECAL_1P10560</name>
</gene>
<dbReference type="InterPro" id="IPR000595">
    <property type="entry name" value="cNMP-bd_dom"/>
</dbReference>
<dbReference type="SUPFAM" id="SSF81324">
    <property type="entry name" value="Voltage-gated potassium channels"/>
    <property type="match status" value="1"/>
</dbReference>
<name>A0A7S3ZPI3_9STRA</name>
<evidence type="ECO:0000259" key="9">
    <source>
        <dbReference type="Pfam" id="PF00520"/>
    </source>
</evidence>
<dbReference type="PANTHER" id="PTHR10217">
    <property type="entry name" value="VOLTAGE AND LIGAND GATED POTASSIUM CHANNEL"/>
    <property type="match status" value="1"/>
</dbReference>
<feature type="transmembrane region" description="Helical" evidence="8">
    <location>
        <begin position="265"/>
        <end position="287"/>
    </location>
</feature>
<dbReference type="Gene3D" id="1.10.287.70">
    <property type="match status" value="1"/>
</dbReference>
<dbReference type="AlphaFoldDB" id="A0A7S3ZPI3"/>
<dbReference type="InterPro" id="IPR018490">
    <property type="entry name" value="cNMP-bd_dom_sf"/>
</dbReference>
<dbReference type="GO" id="GO:0042391">
    <property type="term" value="P:regulation of membrane potential"/>
    <property type="evidence" value="ECO:0007669"/>
    <property type="project" value="TreeGrafter"/>
</dbReference>
<evidence type="ECO:0000256" key="5">
    <source>
        <dbReference type="ARBA" id="ARBA00023065"/>
    </source>
</evidence>
<feature type="transmembrane region" description="Helical" evidence="8">
    <location>
        <begin position="225"/>
        <end position="245"/>
    </location>
</feature>
<dbReference type="InterPro" id="IPR050818">
    <property type="entry name" value="KCNH_animal-type"/>
</dbReference>